<gene>
    <name evidence="1" type="ORF">BWK62_10990</name>
</gene>
<reference evidence="1 2" key="1">
    <citation type="journal article" date="2017" name="Infect. Genet. Evol.">
        <title>Comparative genome analysis of fish pathogen Flavobacterium columnare reveals extensive sequence diversity within the species.</title>
        <authorList>
            <person name="Kayansamruaj P."/>
            <person name="Dong H.T."/>
            <person name="Hirono I."/>
            <person name="Kondo H."/>
            <person name="Senapin S."/>
            <person name="Rodkhum C."/>
        </authorList>
    </citation>
    <scope>NUCLEOTIDE SEQUENCE [LARGE SCALE GENOMIC DNA]</scope>
    <source>
        <strain evidence="1 2">1214</strain>
    </source>
</reference>
<organism evidence="1 2">
    <name type="scientific">Flavobacterium columnare</name>
    <dbReference type="NCBI Taxonomy" id="996"/>
    <lineage>
        <taxon>Bacteria</taxon>
        <taxon>Pseudomonadati</taxon>
        <taxon>Bacteroidota</taxon>
        <taxon>Flavobacteriia</taxon>
        <taxon>Flavobacteriales</taxon>
        <taxon>Flavobacteriaceae</taxon>
        <taxon>Flavobacterium</taxon>
    </lineage>
</organism>
<dbReference type="InterPro" id="IPR036196">
    <property type="entry name" value="Ptyr_pPase_sf"/>
</dbReference>
<dbReference type="Proteomes" id="UP000198034">
    <property type="component" value="Unassembled WGS sequence"/>
</dbReference>
<evidence type="ECO:0000313" key="2">
    <source>
        <dbReference type="Proteomes" id="UP000198034"/>
    </source>
</evidence>
<dbReference type="EMBL" id="MTCY01000034">
    <property type="protein sequence ID" value="OWP75876.1"/>
    <property type="molecule type" value="Genomic_DNA"/>
</dbReference>
<protein>
    <submittedName>
        <fullName evidence="1">Protein-tyrosine-phosphatase</fullName>
    </submittedName>
</protein>
<dbReference type="Gene3D" id="3.40.50.2300">
    <property type="match status" value="1"/>
</dbReference>
<name>A0A246G949_9FLAO</name>
<dbReference type="SUPFAM" id="SSF52788">
    <property type="entry name" value="Phosphotyrosine protein phosphatases I"/>
    <property type="match status" value="1"/>
</dbReference>
<dbReference type="OrthoDB" id="9793058at2"/>
<evidence type="ECO:0000313" key="1">
    <source>
        <dbReference type="EMBL" id="OWP75876.1"/>
    </source>
</evidence>
<comment type="caution">
    <text evidence="1">The sequence shown here is derived from an EMBL/GenBank/DDBJ whole genome shotgun (WGS) entry which is preliminary data.</text>
</comment>
<sequence length="208" mass="24083">MLLNLSNYIEQINISSISDERKLILKLVIDYIEEKIEKQEPINLNFICTHNSRRSHLSQIWAQTFAYYFGIPNIYCYSGGTETTALFYKVVETLKKQGFYIIQLNSNNNPVYCVKYDENKPGIICFSKTYDHPFNPKSNFAAIMTCSSADEGCPIVMGADKKIALKYDDPKTFDNTDLMDLKYEEKSFEIATELFYIFSKVNKDTLKK</sequence>
<dbReference type="PANTHER" id="PTHR43428:SF1">
    <property type="entry name" value="ARSENATE REDUCTASE"/>
    <property type="match status" value="1"/>
</dbReference>
<accession>A0A246G949</accession>
<dbReference type="AlphaFoldDB" id="A0A246G949"/>
<proteinExistence type="predicted"/>
<dbReference type="PANTHER" id="PTHR43428">
    <property type="entry name" value="ARSENATE REDUCTASE"/>
    <property type="match status" value="1"/>
</dbReference>